<evidence type="ECO:0000313" key="3">
    <source>
        <dbReference type="EMBL" id="KSV58154.1"/>
    </source>
</evidence>
<protein>
    <recommendedName>
        <fullName evidence="2">Chemotaxis phosphatase CheX-like domain-containing protein</fullName>
    </recommendedName>
</protein>
<dbReference type="Gene3D" id="3.40.1550.10">
    <property type="entry name" value="CheC-like"/>
    <property type="match status" value="1"/>
</dbReference>
<keyword evidence="1" id="KW-0145">Chemotaxis</keyword>
<accession>A0A0V8QCF0</accession>
<dbReference type="EMBL" id="LNAM01000184">
    <property type="protein sequence ID" value="KSV58154.1"/>
    <property type="molecule type" value="Genomic_DNA"/>
</dbReference>
<dbReference type="SUPFAM" id="SSF103039">
    <property type="entry name" value="CheC-like"/>
    <property type="match status" value="1"/>
</dbReference>
<dbReference type="PANTHER" id="PTHR39452:SF1">
    <property type="entry name" value="CHEY-P PHOSPHATASE CHEX"/>
    <property type="match status" value="1"/>
</dbReference>
<dbReference type="Pfam" id="PF13690">
    <property type="entry name" value="CheX"/>
    <property type="match status" value="1"/>
</dbReference>
<dbReference type="CDD" id="cd17906">
    <property type="entry name" value="CheX"/>
    <property type="match status" value="1"/>
</dbReference>
<comment type="caution">
    <text evidence="3">The sequence shown here is derived from an EMBL/GenBank/DDBJ whole genome shotgun (WGS) entry which is preliminary data.</text>
</comment>
<dbReference type="OrthoDB" id="9788100at2"/>
<dbReference type="InterPro" id="IPR028051">
    <property type="entry name" value="CheX-like_dom"/>
</dbReference>
<dbReference type="STRING" id="290052.ASU35_14040"/>
<dbReference type="AlphaFoldDB" id="A0A0V8QCF0"/>
<evidence type="ECO:0000259" key="2">
    <source>
        <dbReference type="Pfam" id="PF13690"/>
    </source>
</evidence>
<organism evidence="3 4">
    <name type="scientific">Acetivibrio ethanolgignens</name>
    <dbReference type="NCBI Taxonomy" id="290052"/>
    <lineage>
        <taxon>Bacteria</taxon>
        <taxon>Bacillati</taxon>
        <taxon>Bacillota</taxon>
        <taxon>Clostridia</taxon>
        <taxon>Eubacteriales</taxon>
        <taxon>Oscillospiraceae</taxon>
        <taxon>Acetivibrio</taxon>
    </lineage>
</organism>
<dbReference type="PANTHER" id="PTHR39452">
    <property type="entry name" value="CHEY-P PHOSPHATASE CHEX"/>
    <property type="match status" value="1"/>
</dbReference>
<dbReference type="InterPro" id="IPR038756">
    <property type="entry name" value="CheX-like"/>
</dbReference>
<evidence type="ECO:0000256" key="1">
    <source>
        <dbReference type="ARBA" id="ARBA00022500"/>
    </source>
</evidence>
<gene>
    <name evidence="3" type="ORF">ASU35_14040</name>
</gene>
<reference evidence="3 4" key="1">
    <citation type="submission" date="2015-11" db="EMBL/GenBank/DDBJ databases">
        <title>Butyribacter intestini gen. nov., sp. nov., a butyric acid-producing bacterium of the family Lachnospiraceae isolated from the human faeces.</title>
        <authorList>
            <person name="Zou Y."/>
            <person name="Xue W."/>
            <person name="Luo G."/>
            <person name="Lv M."/>
        </authorList>
    </citation>
    <scope>NUCLEOTIDE SEQUENCE [LARGE SCALE GENOMIC DNA]</scope>
    <source>
        <strain evidence="3 4">ACET-33324</strain>
    </source>
</reference>
<name>A0A0V8QCF0_9FIRM</name>
<dbReference type="RefSeq" id="WP_058353603.1">
    <property type="nucleotide sequence ID" value="NZ_CABMMD010000184.1"/>
</dbReference>
<keyword evidence="4" id="KW-1185">Reference proteome</keyword>
<evidence type="ECO:0000313" key="4">
    <source>
        <dbReference type="Proteomes" id="UP000054874"/>
    </source>
</evidence>
<dbReference type="InterPro" id="IPR028976">
    <property type="entry name" value="CheC-like_sf"/>
</dbReference>
<dbReference type="GO" id="GO:0006935">
    <property type="term" value="P:chemotaxis"/>
    <property type="evidence" value="ECO:0007669"/>
    <property type="project" value="UniProtKB-KW"/>
</dbReference>
<sequence>MKPAIDVNYINPFLMSTMSIFESMVQTKLGVGKPAAGELKFENSMFIIQVGITGQMKGQVLLVIPQENAKKIASSMMCGMQVEELDEISRSALGELGNMIMGNTATLFSNQGIIIDITPPLSMSGNKLILQADIQSIRVPMLLEGEEFFSIYICVSKN</sequence>
<feature type="domain" description="Chemotaxis phosphatase CheX-like" evidence="2">
    <location>
        <begin position="47"/>
        <end position="137"/>
    </location>
</feature>
<proteinExistence type="predicted"/>
<dbReference type="Proteomes" id="UP000054874">
    <property type="component" value="Unassembled WGS sequence"/>
</dbReference>